<evidence type="ECO:0000256" key="8">
    <source>
        <dbReference type="SAM" id="SignalP"/>
    </source>
</evidence>
<gene>
    <name evidence="10" type="primary">oppC_2</name>
    <name evidence="10" type="ORF">NRB20_57400</name>
</gene>
<dbReference type="Pfam" id="PF00528">
    <property type="entry name" value="BPD_transp_1"/>
    <property type="match status" value="1"/>
</dbReference>
<feature type="transmembrane region" description="Helical" evidence="7">
    <location>
        <begin position="129"/>
        <end position="148"/>
    </location>
</feature>
<comment type="subcellular location">
    <subcellularLocation>
        <location evidence="1 7">Cell membrane</location>
        <topology evidence="1 7">Multi-pass membrane protein</topology>
    </subcellularLocation>
</comment>
<reference evidence="10 11" key="1">
    <citation type="submission" date="2019-10" db="EMBL/GenBank/DDBJ databases">
        <title>Nocardia macrotermitis sp. nov. and Nocardia aurantia sp. nov., isolated from the gut of fungus growing-termite Macrotermes natalensis.</title>
        <authorList>
            <person name="Benndorf R."/>
            <person name="Schwitalla J."/>
            <person name="Martin K."/>
            <person name="De Beer W."/>
            <person name="Kaster A.-K."/>
            <person name="Vollmers J."/>
            <person name="Poulsen M."/>
            <person name="Beemelmanns C."/>
        </authorList>
    </citation>
    <scope>NUCLEOTIDE SEQUENCE [LARGE SCALE GENOMIC DNA]</scope>
    <source>
        <strain evidence="10 11">RB20</strain>
    </source>
</reference>
<name>A0A7K0DBE6_9NOCA</name>
<evidence type="ECO:0000313" key="10">
    <source>
        <dbReference type="EMBL" id="MQY22622.1"/>
    </source>
</evidence>
<dbReference type="InterPro" id="IPR000515">
    <property type="entry name" value="MetI-like"/>
</dbReference>
<dbReference type="InterPro" id="IPR050366">
    <property type="entry name" value="BP-dependent_transpt_permease"/>
</dbReference>
<evidence type="ECO:0000256" key="4">
    <source>
        <dbReference type="ARBA" id="ARBA00022692"/>
    </source>
</evidence>
<feature type="transmembrane region" description="Helical" evidence="7">
    <location>
        <begin position="229"/>
        <end position="257"/>
    </location>
</feature>
<protein>
    <submittedName>
        <fullName evidence="10">Oligopeptide transport system permease protein OppC</fullName>
    </submittedName>
</protein>
<feature type="transmembrane region" description="Helical" evidence="7">
    <location>
        <begin position="104"/>
        <end position="123"/>
    </location>
</feature>
<feature type="transmembrane region" description="Helical" evidence="7">
    <location>
        <begin position="66"/>
        <end position="92"/>
    </location>
</feature>
<evidence type="ECO:0000256" key="5">
    <source>
        <dbReference type="ARBA" id="ARBA00022989"/>
    </source>
</evidence>
<dbReference type="GO" id="GO:0055085">
    <property type="term" value="P:transmembrane transport"/>
    <property type="evidence" value="ECO:0007669"/>
    <property type="project" value="InterPro"/>
</dbReference>
<keyword evidence="5 7" id="KW-1133">Transmembrane helix</keyword>
<comment type="similarity">
    <text evidence="7">Belongs to the binding-protein-dependent transport system permease family.</text>
</comment>
<keyword evidence="2 7" id="KW-0813">Transport</keyword>
<keyword evidence="11" id="KW-1185">Reference proteome</keyword>
<dbReference type="PROSITE" id="PS50928">
    <property type="entry name" value="ABC_TM1"/>
    <property type="match status" value="1"/>
</dbReference>
<evidence type="ECO:0000256" key="7">
    <source>
        <dbReference type="RuleBase" id="RU363032"/>
    </source>
</evidence>
<keyword evidence="6 7" id="KW-0472">Membrane</keyword>
<dbReference type="RefSeq" id="WP_153414377.1">
    <property type="nucleotide sequence ID" value="NZ_WEGK01000014.1"/>
</dbReference>
<evidence type="ECO:0000256" key="1">
    <source>
        <dbReference type="ARBA" id="ARBA00004651"/>
    </source>
</evidence>
<evidence type="ECO:0000313" key="11">
    <source>
        <dbReference type="Proteomes" id="UP000438448"/>
    </source>
</evidence>
<evidence type="ECO:0000259" key="9">
    <source>
        <dbReference type="PROSITE" id="PS50928"/>
    </source>
</evidence>
<feature type="signal peptide" evidence="8">
    <location>
        <begin position="1"/>
        <end position="22"/>
    </location>
</feature>
<accession>A0A7K0DBE6</accession>
<comment type="caution">
    <text evidence="10">The sequence shown here is derived from an EMBL/GenBank/DDBJ whole genome shotgun (WGS) entry which is preliminary data.</text>
</comment>
<dbReference type="GO" id="GO:0005886">
    <property type="term" value="C:plasma membrane"/>
    <property type="evidence" value="ECO:0007669"/>
    <property type="project" value="UniProtKB-SubCell"/>
</dbReference>
<feature type="domain" description="ABC transmembrane type-1" evidence="9">
    <location>
        <begin position="69"/>
        <end position="258"/>
    </location>
</feature>
<dbReference type="OrthoDB" id="6637947at2"/>
<evidence type="ECO:0000256" key="6">
    <source>
        <dbReference type="ARBA" id="ARBA00023136"/>
    </source>
</evidence>
<keyword evidence="8" id="KW-0732">Signal</keyword>
<dbReference type="PANTHER" id="PTHR43386:SF25">
    <property type="entry name" value="PEPTIDE ABC TRANSPORTER PERMEASE PROTEIN"/>
    <property type="match status" value="1"/>
</dbReference>
<sequence length="264" mass="26980">MRGARTFAVALPALAVVVSAVAGPFLAAHPATAPVDIPYANPSATAVLGTDHLGQDVASRVLLGGWGLLLLAAVIAVLVTTLAAVIGAVAALRPAIGALIERTTDALLLAPPVLAILLVMLSWPESGTFGLVLIAVVIGTPYAARVFAAAAARTAVSGYVEVAVASGERLSYLIFREVLPNLRETVATQLGLRFVEATYLVSTAAFLQLPTSLGETNWALMVRENSAGIMLNPYAVVAPAAAIGVLAVSVNATIGVLGRRMVTV</sequence>
<evidence type="ECO:0000256" key="3">
    <source>
        <dbReference type="ARBA" id="ARBA00022475"/>
    </source>
</evidence>
<dbReference type="SUPFAM" id="SSF161098">
    <property type="entry name" value="MetI-like"/>
    <property type="match status" value="1"/>
</dbReference>
<feature type="chain" id="PRO_5039453040" evidence="8">
    <location>
        <begin position="23"/>
        <end position="264"/>
    </location>
</feature>
<dbReference type="PANTHER" id="PTHR43386">
    <property type="entry name" value="OLIGOPEPTIDE TRANSPORT SYSTEM PERMEASE PROTEIN APPC"/>
    <property type="match status" value="1"/>
</dbReference>
<dbReference type="InterPro" id="IPR035906">
    <property type="entry name" value="MetI-like_sf"/>
</dbReference>
<organism evidence="10 11">
    <name type="scientific">Nocardia macrotermitis</name>
    <dbReference type="NCBI Taxonomy" id="2585198"/>
    <lineage>
        <taxon>Bacteria</taxon>
        <taxon>Bacillati</taxon>
        <taxon>Actinomycetota</taxon>
        <taxon>Actinomycetes</taxon>
        <taxon>Mycobacteriales</taxon>
        <taxon>Nocardiaceae</taxon>
        <taxon>Nocardia</taxon>
    </lineage>
</organism>
<dbReference type="Proteomes" id="UP000438448">
    <property type="component" value="Unassembled WGS sequence"/>
</dbReference>
<keyword evidence="4 7" id="KW-0812">Transmembrane</keyword>
<dbReference type="AlphaFoldDB" id="A0A7K0DBE6"/>
<keyword evidence="3" id="KW-1003">Cell membrane</keyword>
<evidence type="ECO:0000256" key="2">
    <source>
        <dbReference type="ARBA" id="ARBA00022448"/>
    </source>
</evidence>
<feature type="transmembrane region" description="Helical" evidence="7">
    <location>
        <begin position="190"/>
        <end position="209"/>
    </location>
</feature>
<dbReference type="EMBL" id="WEGK01000014">
    <property type="protein sequence ID" value="MQY22622.1"/>
    <property type="molecule type" value="Genomic_DNA"/>
</dbReference>
<proteinExistence type="inferred from homology"/>
<dbReference type="Gene3D" id="1.10.3720.10">
    <property type="entry name" value="MetI-like"/>
    <property type="match status" value="1"/>
</dbReference>